<evidence type="ECO:0000313" key="1">
    <source>
        <dbReference type="EMBL" id="CUG77442.1"/>
    </source>
</evidence>
<dbReference type="Proteomes" id="UP000051952">
    <property type="component" value="Unassembled WGS sequence"/>
</dbReference>
<gene>
    <name evidence="1" type="ORF">BSAL_85440</name>
</gene>
<evidence type="ECO:0000313" key="2">
    <source>
        <dbReference type="Proteomes" id="UP000051952"/>
    </source>
</evidence>
<name>A0A0S4J3G2_BODSA</name>
<dbReference type="AlphaFoldDB" id="A0A0S4J3G2"/>
<protein>
    <submittedName>
        <fullName evidence="1">Uncharacterized protein</fullName>
    </submittedName>
</protein>
<dbReference type="VEuPathDB" id="TriTrypDB:BSAL_85440"/>
<accession>A0A0S4J3G2</accession>
<proteinExistence type="predicted"/>
<reference evidence="2" key="1">
    <citation type="submission" date="2015-09" db="EMBL/GenBank/DDBJ databases">
        <authorList>
            <consortium name="Pathogen Informatics"/>
        </authorList>
    </citation>
    <scope>NUCLEOTIDE SEQUENCE [LARGE SCALE GENOMIC DNA]</scope>
    <source>
        <strain evidence="2">Lake Konstanz</strain>
    </source>
</reference>
<keyword evidence="2" id="KW-1185">Reference proteome</keyword>
<sequence length="118" mass="12500">MPIPQSATDAIKWIDRCDSSGDWGRGQFASSVDAVFVGAHQATLPQEVKLLSTAVYTAAVEETSSSPTNLVIVTPAGRDALVALSMYATTDDSVESLAKTLLYFVTIPRAEALLTPLV</sequence>
<dbReference type="EMBL" id="CYKH01001006">
    <property type="protein sequence ID" value="CUG77442.1"/>
    <property type="molecule type" value="Genomic_DNA"/>
</dbReference>
<organism evidence="1 2">
    <name type="scientific">Bodo saltans</name>
    <name type="common">Flagellated protozoan</name>
    <dbReference type="NCBI Taxonomy" id="75058"/>
    <lineage>
        <taxon>Eukaryota</taxon>
        <taxon>Discoba</taxon>
        <taxon>Euglenozoa</taxon>
        <taxon>Kinetoplastea</taxon>
        <taxon>Metakinetoplastina</taxon>
        <taxon>Eubodonida</taxon>
        <taxon>Bodonidae</taxon>
        <taxon>Bodo</taxon>
    </lineage>
</organism>